<evidence type="ECO:0000259" key="5">
    <source>
        <dbReference type="SMART" id="SM00563"/>
    </source>
</evidence>
<dbReference type="SMART" id="SM00563">
    <property type="entry name" value="PlsC"/>
    <property type="match status" value="1"/>
</dbReference>
<comment type="pathway">
    <text evidence="1">Lipid metabolism.</text>
</comment>
<keyword evidence="4" id="KW-0472">Membrane</keyword>
<gene>
    <name evidence="6" type="ORF">NOF55_18930</name>
</gene>
<comment type="caution">
    <text evidence="6">The sequence shown here is derived from an EMBL/GenBank/DDBJ whole genome shotgun (WGS) entry which is preliminary data.</text>
</comment>
<dbReference type="GO" id="GO:0003841">
    <property type="term" value="F:1-acylglycerol-3-phosphate O-acyltransferase activity"/>
    <property type="evidence" value="ECO:0007669"/>
    <property type="project" value="TreeGrafter"/>
</dbReference>
<evidence type="ECO:0000256" key="2">
    <source>
        <dbReference type="ARBA" id="ARBA00022679"/>
    </source>
</evidence>
<dbReference type="PANTHER" id="PTHR10434">
    <property type="entry name" value="1-ACYL-SN-GLYCEROL-3-PHOSPHATE ACYLTRANSFERASE"/>
    <property type="match status" value="1"/>
</dbReference>
<reference evidence="6" key="1">
    <citation type="submission" date="2022-07" db="EMBL/GenBank/DDBJ databases">
        <title>Ectorhizobium quercum gen.nov., sp. nov.</title>
        <authorList>
            <person name="Ma T."/>
            <person name="Li Y."/>
        </authorList>
    </citation>
    <scope>NUCLEOTIDE SEQUENCE</scope>
    <source>
        <strain evidence="6">BDR2-2</strain>
    </source>
</reference>
<evidence type="ECO:0000313" key="7">
    <source>
        <dbReference type="Proteomes" id="UP001208771"/>
    </source>
</evidence>
<dbReference type="InterPro" id="IPR002123">
    <property type="entry name" value="Plipid/glycerol_acylTrfase"/>
</dbReference>
<keyword evidence="2" id="KW-0808">Transferase</keyword>
<dbReference type="GO" id="GO:0006654">
    <property type="term" value="P:phosphatidic acid biosynthetic process"/>
    <property type="evidence" value="ECO:0007669"/>
    <property type="project" value="TreeGrafter"/>
</dbReference>
<dbReference type="Proteomes" id="UP001208771">
    <property type="component" value="Unassembled WGS sequence"/>
</dbReference>
<proteinExistence type="predicted"/>
<feature type="transmembrane region" description="Helical" evidence="4">
    <location>
        <begin position="12"/>
        <end position="31"/>
    </location>
</feature>
<evidence type="ECO:0000313" key="6">
    <source>
        <dbReference type="EMBL" id="MCX8999183.1"/>
    </source>
</evidence>
<feature type="domain" description="Phospholipid/glycerol acyltransferase" evidence="5">
    <location>
        <begin position="70"/>
        <end position="184"/>
    </location>
</feature>
<keyword evidence="4" id="KW-1133">Transmembrane helix</keyword>
<dbReference type="RefSeq" id="WP_306412686.1">
    <property type="nucleotide sequence ID" value="NZ_JANFPI010000007.1"/>
</dbReference>
<dbReference type="Pfam" id="PF01553">
    <property type="entry name" value="Acyltransferase"/>
    <property type="match status" value="1"/>
</dbReference>
<accession>A0AAE3N1C0</accession>
<organism evidence="6 7">
    <name type="scientific">Ectorhizobium quercum</name>
    <dbReference type="NCBI Taxonomy" id="2965071"/>
    <lineage>
        <taxon>Bacteria</taxon>
        <taxon>Pseudomonadati</taxon>
        <taxon>Pseudomonadota</taxon>
        <taxon>Alphaproteobacteria</taxon>
        <taxon>Hyphomicrobiales</taxon>
        <taxon>Rhizobiaceae</taxon>
        <taxon>Ectorhizobium</taxon>
    </lineage>
</organism>
<evidence type="ECO:0000256" key="4">
    <source>
        <dbReference type="SAM" id="Phobius"/>
    </source>
</evidence>
<protein>
    <submittedName>
        <fullName evidence="6">1-acyl-sn-glycerol-3-phosphate acyltransferase</fullName>
    </submittedName>
</protein>
<dbReference type="CDD" id="cd07989">
    <property type="entry name" value="LPLAT_AGPAT-like"/>
    <property type="match status" value="1"/>
</dbReference>
<evidence type="ECO:0000256" key="3">
    <source>
        <dbReference type="ARBA" id="ARBA00023315"/>
    </source>
</evidence>
<keyword evidence="7" id="KW-1185">Reference proteome</keyword>
<sequence length="273" mass="30957">MILLRSVLFQLAFYINITVRMIVLSPIYFLMPRSYRIPKAWAASSNRLMGWIVGATFEIEGLEHLPKGPAIIAPKHQSAWDTFMLLPWMHDPVYILKRELFWLPLFGWYMKKQRLIPVNRAAKGRSMADVMARTSAELATGRQLIIYPEGTRRPPGAEPIYKHGIGRLYRELQVPVVPVVMHPGLFWPRNAWLRYPGHFKVRILPPIEAGLAQDVFMQTLVDVMEKASDALLVETAAANPHLTLPPSAVKRLAELKDVTPENDVSCDPAGTRS</sequence>
<dbReference type="SUPFAM" id="SSF69593">
    <property type="entry name" value="Glycerol-3-phosphate (1)-acyltransferase"/>
    <property type="match status" value="1"/>
</dbReference>
<dbReference type="EMBL" id="JANFPI010000007">
    <property type="protein sequence ID" value="MCX8999183.1"/>
    <property type="molecule type" value="Genomic_DNA"/>
</dbReference>
<dbReference type="AlphaFoldDB" id="A0AAE3N1C0"/>
<keyword evidence="4" id="KW-0812">Transmembrane</keyword>
<name>A0AAE3N1C0_9HYPH</name>
<evidence type="ECO:0000256" key="1">
    <source>
        <dbReference type="ARBA" id="ARBA00005189"/>
    </source>
</evidence>
<keyword evidence="3 6" id="KW-0012">Acyltransferase</keyword>
<dbReference type="PANTHER" id="PTHR10434:SF40">
    <property type="entry name" value="1-ACYL-SN-GLYCEROL-3-PHOSPHATE ACYLTRANSFERASE"/>
    <property type="match status" value="1"/>
</dbReference>